<keyword evidence="3" id="KW-1185">Reference proteome</keyword>
<reference evidence="2 3" key="1">
    <citation type="submission" date="2021-03" db="EMBL/GenBank/DDBJ databases">
        <authorList>
            <person name="King G.J."/>
            <person name="Bancroft I."/>
            <person name="Baten A."/>
            <person name="Bloomfield J."/>
            <person name="Borpatragohain P."/>
            <person name="He Z."/>
            <person name="Irish N."/>
            <person name="Irwin J."/>
            <person name="Liu K."/>
            <person name="Mauleon R.P."/>
            <person name="Moore J."/>
            <person name="Morris R."/>
            <person name="Ostergaard L."/>
            <person name="Wang B."/>
            <person name="Wells R."/>
        </authorList>
    </citation>
    <scope>NUCLEOTIDE SEQUENCE [LARGE SCALE GENOMIC DNA]</scope>
    <source>
        <strain evidence="2">R-o-18</strain>
        <tissue evidence="2">Leaf</tissue>
    </source>
</reference>
<dbReference type="Gene3D" id="3.40.50.261">
    <property type="entry name" value="Succinyl-CoA synthetase domains"/>
    <property type="match status" value="1"/>
</dbReference>
<evidence type="ECO:0000313" key="2">
    <source>
        <dbReference type="EMBL" id="KAG5415601.1"/>
    </source>
</evidence>
<dbReference type="InterPro" id="IPR016102">
    <property type="entry name" value="Succinyl-CoA_synth-like"/>
</dbReference>
<accession>A0ABQ7NYC2</accession>
<gene>
    <name evidence="2" type="primary">A01g509250.1_BraROA</name>
    <name evidence="2" type="ORF">IGI04_003168</name>
</gene>
<protein>
    <submittedName>
        <fullName evidence="2">Uncharacterized protein</fullName>
    </submittedName>
</protein>
<sequence>MIETKKRQLVVSDIVLIGEIGGTAEEDAAALIKESGTEKPVIVVLLDSLHHR</sequence>
<evidence type="ECO:0000313" key="3">
    <source>
        <dbReference type="Proteomes" id="UP000823674"/>
    </source>
</evidence>
<dbReference type="EMBL" id="JADBGQ010000001">
    <property type="protein sequence ID" value="KAG5415601.1"/>
    <property type="molecule type" value="Genomic_DNA"/>
</dbReference>
<proteinExistence type="predicted"/>
<name>A0ABQ7NYC2_BRACM</name>
<dbReference type="SUPFAM" id="SSF52210">
    <property type="entry name" value="Succinyl-CoA synthetase domains"/>
    <property type="match status" value="1"/>
</dbReference>
<evidence type="ECO:0000256" key="1">
    <source>
        <dbReference type="ARBA" id="ARBA00011412"/>
    </source>
</evidence>
<organism evidence="2 3">
    <name type="scientific">Brassica rapa subsp. trilocularis</name>
    <dbReference type="NCBI Taxonomy" id="1813537"/>
    <lineage>
        <taxon>Eukaryota</taxon>
        <taxon>Viridiplantae</taxon>
        <taxon>Streptophyta</taxon>
        <taxon>Embryophyta</taxon>
        <taxon>Tracheophyta</taxon>
        <taxon>Spermatophyta</taxon>
        <taxon>Magnoliopsida</taxon>
        <taxon>eudicotyledons</taxon>
        <taxon>Gunneridae</taxon>
        <taxon>Pentapetalae</taxon>
        <taxon>rosids</taxon>
        <taxon>malvids</taxon>
        <taxon>Brassicales</taxon>
        <taxon>Brassicaceae</taxon>
        <taxon>Brassiceae</taxon>
        <taxon>Brassica</taxon>
    </lineage>
</organism>
<comment type="caution">
    <text evidence="2">The sequence shown here is derived from an EMBL/GenBank/DDBJ whole genome shotgun (WGS) entry which is preliminary data.</text>
</comment>
<dbReference type="Proteomes" id="UP000823674">
    <property type="component" value="Chromosome A01"/>
</dbReference>
<comment type="subunit">
    <text evidence="1">Heterooctamer of 4 alpha and 4 beta chains.</text>
</comment>